<dbReference type="KEGG" id="cyn:Cyan7425_2721"/>
<feature type="region of interest" description="Disordered" evidence="1">
    <location>
        <begin position="1"/>
        <end position="121"/>
    </location>
</feature>
<feature type="compositionally biased region" description="Basic and acidic residues" evidence="1">
    <location>
        <begin position="40"/>
        <end position="61"/>
    </location>
</feature>
<dbReference type="HOGENOM" id="CLU_2001495_0_0_3"/>
<name>B8HJW4_CYAP4</name>
<organism evidence="2">
    <name type="scientific">Cyanothece sp. (strain PCC 7425 / ATCC 29141)</name>
    <dbReference type="NCBI Taxonomy" id="395961"/>
    <lineage>
        <taxon>Bacteria</taxon>
        <taxon>Bacillati</taxon>
        <taxon>Cyanobacteriota</taxon>
        <taxon>Cyanophyceae</taxon>
        <taxon>Gomontiellales</taxon>
        <taxon>Cyanothecaceae</taxon>
        <taxon>Cyanothece</taxon>
    </lineage>
</organism>
<accession>B8HJW4</accession>
<reference evidence="2" key="1">
    <citation type="submission" date="2009-01" db="EMBL/GenBank/DDBJ databases">
        <title>Complete sequence of chromosome Cyanothece sp. PCC 7425.</title>
        <authorList>
            <consortium name="US DOE Joint Genome Institute"/>
            <person name="Lucas S."/>
            <person name="Copeland A."/>
            <person name="Lapidus A."/>
            <person name="Glavina del Rio T."/>
            <person name="Dalin E."/>
            <person name="Tice H."/>
            <person name="Bruce D."/>
            <person name="Goodwin L."/>
            <person name="Pitluck S."/>
            <person name="Sims D."/>
            <person name="Meineke L."/>
            <person name="Brettin T."/>
            <person name="Detter J.C."/>
            <person name="Han C."/>
            <person name="Larimer F."/>
            <person name="Land M."/>
            <person name="Hauser L."/>
            <person name="Kyrpides N."/>
            <person name="Ovchinnikova G."/>
            <person name="Liberton M."/>
            <person name="Stoeckel J."/>
            <person name="Banerjee A."/>
            <person name="Singh A."/>
            <person name="Page L."/>
            <person name="Sato H."/>
            <person name="Zhao L."/>
            <person name="Sherman L."/>
            <person name="Pakrasi H."/>
            <person name="Richardson P."/>
        </authorList>
    </citation>
    <scope>NUCLEOTIDE SEQUENCE</scope>
    <source>
        <strain evidence="2">PCC 7425</strain>
    </source>
</reference>
<sequence length="121" mass="13180">MAETRSFADNDQPYDAQEMAEDIAAGLQEQPEVDVSSDYEASKSFRESAGDRPEGRERADRSPAPMPRSEDKPLVTEPTGNPADYLEMAQEITPSPAPATVNDDLLEKALEMGQPSPSNPQ</sequence>
<proteinExistence type="predicted"/>
<dbReference type="EMBL" id="CP001344">
    <property type="protein sequence ID" value="ACL45067.1"/>
    <property type="molecule type" value="Genomic_DNA"/>
</dbReference>
<evidence type="ECO:0000256" key="1">
    <source>
        <dbReference type="SAM" id="MobiDB-lite"/>
    </source>
</evidence>
<dbReference type="AlphaFoldDB" id="B8HJW4"/>
<gene>
    <name evidence="2" type="ordered locus">Cyan7425_2721</name>
</gene>
<dbReference type="eggNOG" id="ENOG5032SEV">
    <property type="taxonomic scope" value="Bacteria"/>
</dbReference>
<dbReference type="OrthoDB" id="531088at2"/>
<evidence type="ECO:0000313" key="2">
    <source>
        <dbReference type="EMBL" id="ACL45067.1"/>
    </source>
</evidence>
<protein>
    <submittedName>
        <fullName evidence="2">Uncharacterized protein</fullName>
    </submittedName>
</protein>